<evidence type="ECO:0000256" key="4">
    <source>
        <dbReference type="PROSITE-ProRule" id="PRU00024"/>
    </source>
</evidence>
<evidence type="ECO:0000256" key="5">
    <source>
        <dbReference type="SAM" id="MobiDB-lite"/>
    </source>
</evidence>
<dbReference type="PROSITE" id="PS50119">
    <property type="entry name" value="ZF_BBOX"/>
    <property type="match status" value="2"/>
</dbReference>
<keyword evidence="9" id="KW-1185">Reference proteome</keyword>
<reference evidence="8" key="1">
    <citation type="journal article" date="2023" name="Science">
        <title>Genome structures resolve the early diversification of teleost fishes.</title>
        <authorList>
            <person name="Parey E."/>
            <person name="Louis A."/>
            <person name="Montfort J."/>
            <person name="Bouchez O."/>
            <person name="Roques C."/>
            <person name="Iampietro C."/>
            <person name="Lluch J."/>
            <person name="Castinel A."/>
            <person name="Donnadieu C."/>
            <person name="Desvignes T."/>
            <person name="Floi Bucao C."/>
            <person name="Jouanno E."/>
            <person name="Wen M."/>
            <person name="Mejri S."/>
            <person name="Dirks R."/>
            <person name="Jansen H."/>
            <person name="Henkel C."/>
            <person name="Chen W.J."/>
            <person name="Zahm M."/>
            <person name="Cabau C."/>
            <person name="Klopp C."/>
            <person name="Thompson A.W."/>
            <person name="Robinson-Rechavi M."/>
            <person name="Braasch I."/>
            <person name="Lecointre G."/>
            <person name="Bobe J."/>
            <person name="Postlethwait J.H."/>
            <person name="Berthelot C."/>
            <person name="Roest Crollius H."/>
            <person name="Guiguen Y."/>
        </authorList>
    </citation>
    <scope>NUCLEOTIDE SEQUENCE</scope>
    <source>
        <strain evidence="8">WJC10195</strain>
    </source>
</reference>
<dbReference type="Pfam" id="PF00643">
    <property type="entry name" value="zf-B_box"/>
    <property type="match status" value="2"/>
</dbReference>
<evidence type="ECO:0000256" key="1">
    <source>
        <dbReference type="ARBA" id="ARBA00022723"/>
    </source>
</evidence>
<dbReference type="PROSITE" id="PS50089">
    <property type="entry name" value="ZF_RING_2"/>
    <property type="match status" value="2"/>
</dbReference>
<dbReference type="Gene3D" id="3.30.40.10">
    <property type="entry name" value="Zinc/RING finger domain, C3HC4 (zinc finger)"/>
    <property type="match status" value="2"/>
</dbReference>
<feature type="domain" description="RING-type" evidence="6">
    <location>
        <begin position="15"/>
        <end position="58"/>
    </location>
</feature>
<dbReference type="InterPro" id="IPR050143">
    <property type="entry name" value="TRIM/RBCC"/>
</dbReference>
<feature type="domain" description="B box-type" evidence="7">
    <location>
        <begin position="62"/>
        <end position="103"/>
    </location>
</feature>
<dbReference type="Gene3D" id="3.30.160.60">
    <property type="entry name" value="Classic Zinc Finger"/>
    <property type="match status" value="2"/>
</dbReference>
<organism evidence="8 9">
    <name type="scientific">Synaphobranchus kaupii</name>
    <name type="common">Kaup's arrowtooth eel</name>
    <dbReference type="NCBI Taxonomy" id="118154"/>
    <lineage>
        <taxon>Eukaryota</taxon>
        <taxon>Metazoa</taxon>
        <taxon>Chordata</taxon>
        <taxon>Craniata</taxon>
        <taxon>Vertebrata</taxon>
        <taxon>Euteleostomi</taxon>
        <taxon>Actinopterygii</taxon>
        <taxon>Neopterygii</taxon>
        <taxon>Teleostei</taxon>
        <taxon>Anguilliformes</taxon>
        <taxon>Synaphobranchidae</taxon>
        <taxon>Synaphobranchus</taxon>
    </lineage>
</organism>
<name>A0A9Q1EUL0_SYNKA</name>
<dbReference type="PANTHER" id="PTHR24103">
    <property type="entry name" value="E3 UBIQUITIN-PROTEIN LIGASE TRIM"/>
    <property type="match status" value="1"/>
</dbReference>
<evidence type="ECO:0000313" key="9">
    <source>
        <dbReference type="Proteomes" id="UP001152622"/>
    </source>
</evidence>
<protein>
    <submittedName>
        <fullName evidence="8">Uncharacterized protein</fullName>
    </submittedName>
</protein>
<dbReference type="EMBL" id="JAINUF010000012">
    <property type="protein sequence ID" value="KAJ8345316.1"/>
    <property type="molecule type" value="Genomic_DNA"/>
</dbReference>
<evidence type="ECO:0000313" key="8">
    <source>
        <dbReference type="EMBL" id="KAJ8345316.1"/>
    </source>
</evidence>
<keyword evidence="1" id="KW-0479">Metal-binding</keyword>
<keyword evidence="2 4" id="KW-0863">Zinc-finger</keyword>
<evidence type="ECO:0000259" key="6">
    <source>
        <dbReference type="PROSITE" id="PS50089"/>
    </source>
</evidence>
<feature type="domain" description="RING-type" evidence="6">
    <location>
        <begin position="130"/>
        <end position="173"/>
    </location>
</feature>
<comment type="caution">
    <text evidence="8">The sequence shown here is derived from an EMBL/GenBank/DDBJ whole genome shotgun (WGS) entry which is preliminary data.</text>
</comment>
<proteinExistence type="predicted"/>
<dbReference type="SUPFAM" id="SSF57850">
    <property type="entry name" value="RING/U-box"/>
    <property type="match status" value="2"/>
</dbReference>
<dbReference type="InterPro" id="IPR013083">
    <property type="entry name" value="Znf_RING/FYVE/PHD"/>
</dbReference>
<dbReference type="SMART" id="SM00336">
    <property type="entry name" value="BBOX"/>
    <property type="match status" value="2"/>
</dbReference>
<evidence type="ECO:0000259" key="7">
    <source>
        <dbReference type="PROSITE" id="PS50119"/>
    </source>
</evidence>
<accession>A0A9Q1EUL0</accession>
<dbReference type="Proteomes" id="UP001152622">
    <property type="component" value="Chromosome 12"/>
</dbReference>
<dbReference type="SUPFAM" id="SSF57845">
    <property type="entry name" value="B-box zinc-binding domain"/>
    <property type="match status" value="2"/>
</dbReference>
<dbReference type="OrthoDB" id="6499288at2759"/>
<feature type="domain" description="B box-type" evidence="7">
    <location>
        <begin position="177"/>
        <end position="218"/>
    </location>
</feature>
<dbReference type="GO" id="GO:0008270">
    <property type="term" value="F:zinc ion binding"/>
    <property type="evidence" value="ECO:0007669"/>
    <property type="project" value="UniProtKB-KW"/>
</dbReference>
<sequence>MEAVSPCELEDDPGCGACGEIFDEPVVLSCMCCGRSFCGACLLRHWESSGSQECPLCDREPRDLTACAEHGRRLTLFCLEDLRPVCPACPGSDSHGGHRVYPLKEAAHDCKRGDSMEAVSPSALEDDPCCDACGEVFGEPVVLSCVRCGRSFCGACLLRHWESSGSQDCPLCDREPRNLTVCAEHGRRLTLFCLEDLRPVCPACPESAAHGVNGVYPLKDAAHDCKVKDAAEVNEFMTKSWRPLPGTPRPGGRAQLPRVRDHILREPVVLSCRHPLLQGVPGGQLGPRRDVAGLPPLLPPRSSLEELPVSAVLERACESLRADKRLRDPAGGAGSTVSTSPCSAWRSCSRSATSAASSPNHDTHHRLYPLEEAAQDCKEELKNALIPLQDNLNLFQRAKLNCDQMAEHIKSQAVNAERQIQEQFEKLHQFLQEEEEAPDRHPEGGRGGEERAD</sequence>
<dbReference type="AlphaFoldDB" id="A0A9Q1EUL0"/>
<feature type="region of interest" description="Disordered" evidence="5">
    <location>
        <begin position="429"/>
        <end position="453"/>
    </location>
</feature>
<dbReference type="SMART" id="SM00184">
    <property type="entry name" value="RING"/>
    <property type="match status" value="2"/>
</dbReference>
<gene>
    <name evidence="8" type="ORF">SKAU_G00295090</name>
</gene>
<keyword evidence="3" id="KW-0862">Zinc</keyword>
<evidence type="ECO:0000256" key="3">
    <source>
        <dbReference type="ARBA" id="ARBA00022833"/>
    </source>
</evidence>
<evidence type="ECO:0000256" key="2">
    <source>
        <dbReference type="ARBA" id="ARBA00022771"/>
    </source>
</evidence>
<dbReference type="InterPro" id="IPR001841">
    <property type="entry name" value="Znf_RING"/>
</dbReference>
<feature type="compositionally biased region" description="Basic and acidic residues" evidence="5">
    <location>
        <begin position="438"/>
        <end position="453"/>
    </location>
</feature>
<dbReference type="InterPro" id="IPR000315">
    <property type="entry name" value="Znf_B-box"/>
</dbReference>